<evidence type="ECO:0000313" key="1">
    <source>
        <dbReference type="EMBL" id="KLO11781.1"/>
    </source>
</evidence>
<sequence>MTSAIQNLTPDVLFEIFSLCGPTDFSARLSCTAPFNLLKVCRSWRAVALERLSLWSSLNLSIFHGDCPDSQGGSCPHFIHTPLVCNQILQAWRHCIERSAKCPLNITLDLTVESLPTPIAEVVRTTFEEHHRWRKCYIDYMVNTDNPTITKLDFSFGCQPNLEILSLRIANGFRSYLEKPFLLDISASSRLAKMKIFFTNISISRPVGRMEHLTSLHLDEVNAEDLSEILRNAPSLSILMFGLSGDAEPFRGIEASMIHLNELKYFHVIIISKAINVLSHLVDVLCTPALVDLHFERLSRRELPQSNLWTGLKNLFQRSNPPLERLILHSRGDRRRLTVRLSENHSSDGPLISILEGLPGLKELQIWGAIASSRLLRALTRDQAEAGGSVLCPLLTEVIHEDNFDQIEIRSGNGYDGRALED</sequence>
<dbReference type="STRING" id="27342.A0A0H2S491"/>
<dbReference type="AlphaFoldDB" id="A0A0H2S491"/>
<dbReference type="OrthoDB" id="2269034at2759"/>
<keyword evidence="2" id="KW-1185">Reference proteome</keyword>
<organism evidence="1 2">
    <name type="scientific">Schizopora paradoxa</name>
    <dbReference type="NCBI Taxonomy" id="27342"/>
    <lineage>
        <taxon>Eukaryota</taxon>
        <taxon>Fungi</taxon>
        <taxon>Dikarya</taxon>
        <taxon>Basidiomycota</taxon>
        <taxon>Agaricomycotina</taxon>
        <taxon>Agaricomycetes</taxon>
        <taxon>Hymenochaetales</taxon>
        <taxon>Schizoporaceae</taxon>
        <taxon>Schizopora</taxon>
    </lineage>
</organism>
<accession>A0A0H2S491</accession>
<name>A0A0H2S491_9AGAM</name>
<proteinExistence type="predicted"/>
<dbReference type="InterPro" id="IPR032675">
    <property type="entry name" value="LRR_dom_sf"/>
</dbReference>
<evidence type="ECO:0008006" key="3">
    <source>
        <dbReference type="Google" id="ProtNLM"/>
    </source>
</evidence>
<reference evidence="1 2" key="1">
    <citation type="submission" date="2015-04" db="EMBL/GenBank/DDBJ databases">
        <title>Complete genome sequence of Schizopora paradoxa KUC8140, a cosmopolitan wood degrader in East Asia.</title>
        <authorList>
            <consortium name="DOE Joint Genome Institute"/>
            <person name="Min B."/>
            <person name="Park H."/>
            <person name="Jang Y."/>
            <person name="Kim J.-J."/>
            <person name="Kim K.H."/>
            <person name="Pangilinan J."/>
            <person name="Lipzen A."/>
            <person name="Riley R."/>
            <person name="Grigoriev I.V."/>
            <person name="Spatafora J.W."/>
            <person name="Choi I.-G."/>
        </authorList>
    </citation>
    <scope>NUCLEOTIDE SEQUENCE [LARGE SCALE GENOMIC DNA]</scope>
    <source>
        <strain evidence="1 2">KUC8140</strain>
    </source>
</reference>
<protein>
    <recommendedName>
        <fullName evidence="3">F-box domain-containing protein</fullName>
    </recommendedName>
</protein>
<gene>
    <name evidence="1" type="ORF">SCHPADRAFT_941771</name>
</gene>
<dbReference type="SUPFAM" id="SSF52058">
    <property type="entry name" value="L domain-like"/>
    <property type="match status" value="1"/>
</dbReference>
<dbReference type="Gene3D" id="1.20.1280.50">
    <property type="match status" value="1"/>
</dbReference>
<dbReference type="InParanoid" id="A0A0H2S491"/>
<evidence type="ECO:0000313" key="2">
    <source>
        <dbReference type="Proteomes" id="UP000053477"/>
    </source>
</evidence>
<dbReference type="Proteomes" id="UP000053477">
    <property type="component" value="Unassembled WGS sequence"/>
</dbReference>
<dbReference type="EMBL" id="KQ085992">
    <property type="protein sequence ID" value="KLO11781.1"/>
    <property type="molecule type" value="Genomic_DNA"/>
</dbReference>
<dbReference type="Gene3D" id="3.80.10.10">
    <property type="entry name" value="Ribonuclease Inhibitor"/>
    <property type="match status" value="1"/>
</dbReference>